<proteinExistence type="predicted"/>
<keyword evidence="2" id="KW-1185">Reference proteome</keyword>
<gene>
    <name evidence="1" type="primary">Acey_s0138.g2079</name>
    <name evidence="1" type="ORF">Y032_0138g2079</name>
</gene>
<dbReference type="AlphaFoldDB" id="A0A016T426"/>
<protein>
    <submittedName>
        <fullName evidence="1">Uncharacterized protein</fullName>
    </submittedName>
</protein>
<evidence type="ECO:0000313" key="2">
    <source>
        <dbReference type="Proteomes" id="UP000024635"/>
    </source>
</evidence>
<organism evidence="1 2">
    <name type="scientific">Ancylostoma ceylanicum</name>
    <dbReference type="NCBI Taxonomy" id="53326"/>
    <lineage>
        <taxon>Eukaryota</taxon>
        <taxon>Metazoa</taxon>
        <taxon>Ecdysozoa</taxon>
        <taxon>Nematoda</taxon>
        <taxon>Chromadorea</taxon>
        <taxon>Rhabditida</taxon>
        <taxon>Rhabditina</taxon>
        <taxon>Rhabditomorpha</taxon>
        <taxon>Strongyloidea</taxon>
        <taxon>Ancylostomatidae</taxon>
        <taxon>Ancylostomatinae</taxon>
        <taxon>Ancylostoma</taxon>
    </lineage>
</organism>
<accession>A0A016T426</accession>
<comment type="caution">
    <text evidence="1">The sequence shown here is derived from an EMBL/GenBank/DDBJ whole genome shotgun (WGS) entry which is preliminary data.</text>
</comment>
<dbReference type="EMBL" id="JARK01001474">
    <property type="protein sequence ID" value="EYB97723.1"/>
    <property type="molecule type" value="Genomic_DNA"/>
</dbReference>
<name>A0A016T426_9BILA</name>
<reference evidence="2" key="1">
    <citation type="journal article" date="2015" name="Nat. Genet.">
        <title>The genome and transcriptome of the zoonotic hookworm Ancylostoma ceylanicum identify infection-specific gene families.</title>
        <authorList>
            <person name="Schwarz E.M."/>
            <person name="Hu Y."/>
            <person name="Antoshechkin I."/>
            <person name="Miller M.M."/>
            <person name="Sternberg P.W."/>
            <person name="Aroian R.V."/>
        </authorList>
    </citation>
    <scope>NUCLEOTIDE SEQUENCE</scope>
    <source>
        <strain evidence="2">HY135</strain>
    </source>
</reference>
<sequence length="84" mass="9940">MLMRNRSNGKKLPISCIHWLTGNFPFTEVEIYHSIVFAMSYRMRSVCKIQARVRFFSAKSNYFCGKMRILWSFHNSSEGYFTAI</sequence>
<dbReference type="Proteomes" id="UP000024635">
    <property type="component" value="Unassembled WGS sequence"/>
</dbReference>
<evidence type="ECO:0000313" key="1">
    <source>
        <dbReference type="EMBL" id="EYB97723.1"/>
    </source>
</evidence>